<sequence length="192" mass="23003">MKNIYIVSYEDQPFSKNNITAFIHFCKNKKEDDIVCVVQNDDDIVDIHAKYYLYKNSIVFAERILSKYWLTRYVQKRIYKKTKLPNPHVFIGSCKNIIEFCEGISVKNEIDVQKYVLTKYLKQEKSRIYDDKYIMDTEHEIFRITRANKIQWDDVKKYIDVFTFEMNFVALSFYIMIVLVLVAKTDPLVPVF</sequence>
<reference evidence="2" key="1">
    <citation type="journal article" date="2020" name="Nature">
        <title>Giant virus diversity and host interactions through global metagenomics.</title>
        <authorList>
            <person name="Schulz F."/>
            <person name="Roux S."/>
            <person name="Paez-Espino D."/>
            <person name="Jungbluth S."/>
            <person name="Walsh D.A."/>
            <person name="Denef V.J."/>
            <person name="McMahon K.D."/>
            <person name="Konstantinidis K.T."/>
            <person name="Eloe-Fadrosh E.A."/>
            <person name="Kyrpides N.C."/>
            <person name="Woyke T."/>
        </authorList>
    </citation>
    <scope>NUCLEOTIDE SEQUENCE</scope>
    <source>
        <strain evidence="2">GVMAG-M-3300009155-48</strain>
    </source>
</reference>
<protein>
    <submittedName>
        <fullName evidence="2">Uncharacterized protein</fullName>
    </submittedName>
</protein>
<evidence type="ECO:0000256" key="1">
    <source>
        <dbReference type="SAM" id="Phobius"/>
    </source>
</evidence>
<organism evidence="2">
    <name type="scientific">viral metagenome</name>
    <dbReference type="NCBI Taxonomy" id="1070528"/>
    <lineage>
        <taxon>unclassified sequences</taxon>
        <taxon>metagenomes</taxon>
        <taxon>organismal metagenomes</taxon>
    </lineage>
</organism>
<accession>A0A6C0ET19</accession>
<keyword evidence="1" id="KW-1133">Transmembrane helix</keyword>
<feature type="transmembrane region" description="Helical" evidence="1">
    <location>
        <begin position="166"/>
        <end position="183"/>
    </location>
</feature>
<keyword evidence="1" id="KW-0812">Transmembrane</keyword>
<evidence type="ECO:0000313" key="2">
    <source>
        <dbReference type="EMBL" id="QHT31831.1"/>
    </source>
</evidence>
<proteinExistence type="predicted"/>
<name>A0A6C0ET19_9ZZZZ</name>
<dbReference type="EMBL" id="MN738925">
    <property type="protein sequence ID" value="QHT31831.1"/>
    <property type="molecule type" value="Genomic_DNA"/>
</dbReference>
<dbReference type="AlphaFoldDB" id="A0A6C0ET19"/>
<keyword evidence="1" id="KW-0472">Membrane</keyword>